<name>A0ABY8XTY6_9PSEU</name>
<reference evidence="2 3" key="1">
    <citation type="submission" date="2023-06" db="EMBL/GenBank/DDBJ databases">
        <authorList>
            <person name="Oyuntsetseg B."/>
            <person name="Kim S.B."/>
        </authorList>
    </citation>
    <scope>NUCLEOTIDE SEQUENCE [LARGE SCALE GENOMIC DNA]</scope>
    <source>
        <strain evidence="2 3">2-2</strain>
    </source>
</reference>
<keyword evidence="1" id="KW-0732">Signal</keyword>
<evidence type="ECO:0008006" key="4">
    <source>
        <dbReference type="Google" id="ProtNLM"/>
    </source>
</evidence>
<feature type="chain" id="PRO_5046605532" description="Secreted protein" evidence="1">
    <location>
        <begin position="29"/>
        <end position="214"/>
    </location>
</feature>
<protein>
    <recommendedName>
        <fullName evidence="4">Secreted protein</fullName>
    </recommendedName>
</protein>
<proteinExistence type="predicted"/>
<dbReference type="Proteomes" id="UP001227101">
    <property type="component" value="Chromosome"/>
</dbReference>
<dbReference type="RefSeq" id="WP_285456596.1">
    <property type="nucleotide sequence ID" value="NZ_CP127173.1"/>
</dbReference>
<accession>A0ABY8XTY6</accession>
<evidence type="ECO:0000256" key="1">
    <source>
        <dbReference type="SAM" id="SignalP"/>
    </source>
</evidence>
<keyword evidence="3" id="KW-1185">Reference proteome</keyword>
<feature type="signal peptide" evidence="1">
    <location>
        <begin position="1"/>
        <end position="28"/>
    </location>
</feature>
<gene>
    <name evidence="2" type="ORF">QP939_11065</name>
</gene>
<sequence>MRNTVRRALAVMGACLLLGISGTGIAHAGSQQTVVTYELKLDKSSVAQLSQIKAVNAKTGQVAAPFTTPPLGGCDFSQVSGNVSALYQDHALVTTEASYSSSVICTTTAPGQNMDYLSDIAKLFVDSEERAEGNLAQCDYPAVDPCTAIGSVGYYPCAGDLNCSGAYQIYHYVDLPLPEGWYWPTPVSGNCVILDPREIQCYAYSERAVVPPLN</sequence>
<dbReference type="EMBL" id="CP127173">
    <property type="protein sequence ID" value="WIV59121.1"/>
    <property type="molecule type" value="Genomic_DNA"/>
</dbReference>
<organism evidence="2 3">
    <name type="scientific">Amycolatopsis nalaikhensis</name>
    <dbReference type="NCBI Taxonomy" id="715472"/>
    <lineage>
        <taxon>Bacteria</taxon>
        <taxon>Bacillati</taxon>
        <taxon>Actinomycetota</taxon>
        <taxon>Actinomycetes</taxon>
        <taxon>Pseudonocardiales</taxon>
        <taxon>Pseudonocardiaceae</taxon>
        <taxon>Amycolatopsis</taxon>
    </lineage>
</organism>
<evidence type="ECO:0000313" key="3">
    <source>
        <dbReference type="Proteomes" id="UP001227101"/>
    </source>
</evidence>
<evidence type="ECO:0000313" key="2">
    <source>
        <dbReference type="EMBL" id="WIV59121.1"/>
    </source>
</evidence>